<dbReference type="AlphaFoldDB" id="A0A1Y2EAQ3"/>
<gene>
    <name evidence="2" type="ORF">BCR38DRAFT_482125</name>
</gene>
<accession>A0A1Y2EAQ3</accession>
<dbReference type="STRING" id="1141098.A0A1Y2EAQ3"/>
<evidence type="ECO:0000313" key="3">
    <source>
        <dbReference type="Proteomes" id="UP000193689"/>
    </source>
</evidence>
<feature type="region of interest" description="Disordered" evidence="1">
    <location>
        <begin position="202"/>
        <end position="237"/>
    </location>
</feature>
<sequence>MTEPVTTGELPAEVADHERAPPPFAPIFTLVNNTSTRTTHHPKVHYIFSDDDPDLLTQALAQQHDANLHNSASDPALSDRAVILDLAQDSEGGYNVSWASSLSPSWAVVNAQVSQISPPSSDGGGGGGGSSDNPKKPGRLMLRIEGVESGGIGDGELKLSSEGSRQGSRSGSGSGSGQHKEKEGEDYTTLVDEFEKRMCILKKVVDTGEDRRRKVDDEAETDRRATANNAEEAGTGD</sequence>
<dbReference type="EMBL" id="MCFJ01000003">
    <property type="protein sequence ID" value="ORY68622.1"/>
    <property type="molecule type" value="Genomic_DNA"/>
</dbReference>
<dbReference type="GeneID" id="63779673"/>
<dbReference type="OrthoDB" id="1681166at2759"/>
<feature type="compositionally biased region" description="Low complexity" evidence="1">
    <location>
        <begin position="160"/>
        <end position="169"/>
    </location>
</feature>
<dbReference type="RefSeq" id="XP_040718909.1">
    <property type="nucleotide sequence ID" value="XM_040863461.1"/>
</dbReference>
<organism evidence="2 3">
    <name type="scientific">Pseudomassariella vexata</name>
    <dbReference type="NCBI Taxonomy" id="1141098"/>
    <lineage>
        <taxon>Eukaryota</taxon>
        <taxon>Fungi</taxon>
        <taxon>Dikarya</taxon>
        <taxon>Ascomycota</taxon>
        <taxon>Pezizomycotina</taxon>
        <taxon>Sordariomycetes</taxon>
        <taxon>Xylariomycetidae</taxon>
        <taxon>Amphisphaeriales</taxon>
        <taxon>Pseudomassariaceae</taxon>
        <taxon>Pseudomassariella</taxon>
    </lineage>
</organism>
<feature type="region of interest" description="Disordered" evidence="1">
    <location>
        <begin position="1"/>
        <end position="22"/>
    </location>
</feature>
<feature type="compositionally biased region" description="Basic and acidic residues" evidence="1">
    <location>
        <begin position="202"/>
        <end position="225"/>
    </location>
</feature>
<name>A0A1Y2EAQ3_9PEZI</name>
<dbReference type="Proteomes" id="UP000193689">
    <property type="component" value="Unassembled WGS sequence"/>
</dbReference>
<keyword evidence="3" id="KW-1185">Reference proteome</keyword>
<protein>
    <submittedName>
        <fullName evidence="2">Uncharacterized protein</fullName>
    </submittedName>
</protein>
<dbReference type="InParanoid" id="A0A1Y2EAQ3"/>
<proteinExistence type="predicted"/>
<comment type="caution">
    <text evidence="2">The sequence shown here is derived from an EMBL/GenBank/DDBJ whole genome shotgun (WGS) entry which is preliminary data.</text>
</comment>
<feature type="region of interest" description="Disordered" evidence="1">
    <location>
        <begin position="115"/>
        <end position="188"/>
    </location>
</feature>
<reference evidence="2 3" key="1">
    <citation type="submission" date="2016-07" db="EMBL/GenBank/DDBJ databases">
        <title>Pervasive Adenine N6-methylation of Active Genes in Fungi.</title>
        <authorList>
            <consortium name="DOE Joint Genome Institute"/>
            <person name="Mondo S.J."/>
            <person name="Dannebaum R.O."/>
            <person name="Kuo R.C."/>
            <person name="Labutti K."/>
            <person name="Haridas S."/>
            <person name="Kuo A."/>
            <person name="Salamov A."/>
            <person name="Ahrendt S.R."/>
            <person name="Lipzen A."/>
            <person name="Sullivan W."/>
            <person name="Andreopoulos W.B."/>
            <person name="Clum A."/>
            <person name="Lindquist E."/>
            <person name="Daum C."/>
            <person name="Ramamoorthy G.K."/>
            <person name="Gryganskyi A."/>
            <person name="Culley D."/>
            <person name="Magnuson J.K."/>
            <person name="James T.Y."/>
            <person name="O'Malley M.A."/>
            <person name="Stajich J.E."/>
            <person name="Spatafora J.W."/>
            <person name="Visel A."/>
            <person name="Grigoriev I.V."/>
        </authorList>
    </citation>
    <scope>NUCLEOTIDE SEQUENCE [LARGE SCALE GENOMIC DNA]</scope>
    <source>
        <strain evidence="2 3">CBS 129021</strain>
    </source>
</reference>
<evidence type="ECO:0000256" key="1">
    <source>
        <dbReference type="SAM" id="MobiDB-lite"/>
    </source>
</evidence>
<evidence type="ECO:0000313" key="2">
    <source>
        <dbReference type="EMBL" id="ORY68622.1"/>
    </source>
</evidence>